<feature type="region of interest" description="Disordered" evidence="1">
    <location>
        <begin position="81"/>
        <end position="104"/>
    </location>
</feature>
<evidence type="ECO:0000313" key="3">
    <source>
        <dbReference type="Proteomes" id="UP000662259"/>
    </source>
</evidence>
<evidence type="ECO:0000313" key="2">
    <source>
        <dbReference type="EMBL" id="NKM48730.1"/>
    </source>
</evidence>
<proteinExistence type="predicted"/>
<protein>
    <recommendedName>
        <fullName evidence="4">DUF1173 domain-containing protein</fullName>
    </recommendedName>
</protein>
<dbReference type="AlphaFoldDB" id="A0A8I2GY34"/>
<sequence length="462" mass="52360">MRIVVRKSPAHPLADLSDREATALRAWYGNAASKEDEAIALAVIKRAKVMDGWIECDCLAAGLQPLLAPIQQEHTFTLRRLTPKEAEPNRHEERPNHAETCPFHVDKDAAPPLFDLRYQIRPLPKSERSFIDALPAIPNRLADISNDDPTRSTERNDRPSRLGGILWRMLDKVGTNVIPPLQEDPDLTLRGQLSRIRAAARELRVLRTWTLNALMSTWAADYWDPASRWQRLLWTSRPDWPESLRRTGFMLLFAKSVSAQAIMPASSSRRIDVFGKVRQPLRGDPALRGPFLTLLNVDFQDDDEGAVRAIQAYAQPVYNGDTLFPVESGFERDVSHLLFWLQQSLFDAVPDLRIKITKPLFALETPAGLCRPDFILEASYRGSRSVNLIVEAFGMETDEYREAKEKTLPRMKHLGPIFGIFPKDLTEAQAADTARRLQNWLIDQVRRSEHDTSPTSDDGSLC</sequence>
<gene>
    <name evidence="2" type="ORF">GFL91_28000</name>
</gene>
<dbReference type="RefSeq" id="WP_168277009.1">
    <property type="nucleotide sequence ID" value="NZ_WIEZ01000018.1"/>
</dbReference>
<accession>A0A8I2GY34</accession>
<name>A0A8I2GY34_RHILV</name>
<comment type="caution">
    <text evidence="2">The sequence shown here is derived from an EMBL/GenBank/DDBJ whole genome shotgun (WGS) entry which is preliminary data.</text>
</comment>
<dbReference type="Proteomes" id="UP000662259">
    <property type="component" value="Unassembled WGS sequence"/>
</dbReference>
<organism evidence="2 3">
    <name type="scientific">Rhizobium leguminosarum bv. viciae</name>
    <dbReference type="NCBI Taxonomy" id="387"/>
    <lineage>
        <taxon>Bacteria</taxon>
        <taxon>Pseudomonadati</taxon>
        <taxon>Pseudomonadota</taxon>
        <taxon>Alphaproteobacteria</taxon>
        <taxon>Hyphomicrobiales</taxon>
        <taxon>Rhizobiaceae</taxon>
        <taxon>Rhizobium/Agrobacterium group</taxon>
        <taxon>Rhizobium</taxon>
    </lineage>
</organism>
<evidence type="ECO:0000256" key="1">
    <source>
        <dbReference type="SAM" id="MobiDB-lite"/>
    </source>
</evidence>
<evidence type="ECO:0008006" key="4">
    <source>
        <dbReference type="Google" id="ProtNLM"/>
    </source>
</evidence>
<dbReference type="EMBL" id="WIEZ01000018">
    <property type="protein sequence ID" value="NKM48730.1"/>
    <property type="molecule type" value="Genomic_DNA"/>
</dbReference>
<feature type="compositionally biased region" description="Basic and acidic residues" evidence="1">
    <location>
        <begin position="82"/>
        <end position="97"/>
    </location>
</feature>
<reference evidence="2" key="1">
    <citation type="submission" date="2019-10" db="EMBL/GenBank/DDBJ databases">
        <title>Rhizobium leguminosarum symbiovar viciae collection.</title>
        <authorList>
            <person name="Boivin S."/>
            <person name="Lepetit M."/>
        </authorList>
    </citation>
    <scope>NUCLEOTIDE SEQUENCE</scope>
    <source>
        <strain evidence="2">L143</strain>
    </source>
</reference>